<evidence type="ECO:0000256" key="3">
    <source>
        <dbReference type="ARBA" id="ARBA00022801"/>
    </source>
</evidence>
<accession>D7TQ28</accession>
<dbReference type="InParanoid" id="D7TQ28"/>
<comment type="catalytic activity">
    <reaction evidence="6">
        <text>O-phospho-L-threonyl-[protein] + H2O = L-threonyl-[protein] + phosphate</text>
        <dbReference type="Rhea" id="RHEA:47004"/>
        <dbReference type="Rhea" id="RHEA-COMP:11060"/>
        <dbReference type="Rhea" id="RHEA-COMP:11605"/>
        <dbReference type="ChEBI" id="CHEBI:15377"/>
        <dbReference type="ChEBI" id="CHEBI:30013"/>
        <dbReference type="ChEBI" id="CHEBI:43474"/>
        <dbReference type="ChEBI" id="CHEBI:61977"/>
        <dbReference type="EC" id="3.1.3.16"/>
    </reaction>
</comment>
<dbReference type="Gene3D" id="3.40.50.1000">
    <property type="entry name" value="HAD superfamily/HAD-like"/>
    <property type="match status" value="1"/>
</dbReference>
<evidence type="ECO:0000313" key="9">
    <source>
        <dbReference type="Proteomes" id="UP000009183"/>
    </source>
</evidence>
<dbReference type="eggNOG" id="KOG0323">
    <property type="taxonomic scope" value="Eukaryota"/>
</dbReference>
<dbReference type="EC" id="3.1.3.16" evidence="2"/>
<keyword evidence="3" id="KW-0378">Hydrolase</keyword>
<reference evidence="9" key="1">
    <citation type="journal article" date="2007" name="Nature">
        <title>The grapevine genome sequence suggests ancestral hexaploidization in major angiosperm phyla.</title>
        <authorList>
            <consortium name="The French-Italian Public Consortium for Grapevine Genome Characterization."/>
            <person name="Jaillon O."/>
            <person name="Aury J.-M."/>
            <person name="Noel B."/>
            <person name="Policriti A."/>
            <person name="Clepet C."/>
            <person name="Casagrande A."/>
            <person name="Choisne N."/>
            <person name="Aubourg S."/>
            <person name="Vitulo N."/>
            <person name="Jubin C."/>
            <person name="Vezzi A."/>
            <person name="Legeai F."/>
            <person name="Hugueney P."/>
            <person name="Dasilva C."/>
            <person name="Horner D."/>
            <person name="Mica E."/>
            <person name="Jublot D."/>
            <person name="Poulain J."/>
            <person name="Bruyere C."/>
            <person name="Billault A."/>
            <person name="Segurens B."/>
            <person name="Gouyvenoux M."/>
            <person name="Ugarte E."/>
            <person name="Cattonaro F."/>
            <person name="Anthouard V."/>
            <person name="Vico V."/>
            <person name="Del Fabbro C."/>
            <person name="Alaux M."/>
            <person name="Di Gaspero G."/>
            <person name="Dumas V."/>
            <person name="Felice N."/>
            <person name="Paillard S."/>
            <person name="Juman I."/>
            <person name="Moroldo M."/>
            <person name="Scalabrin S."/>
            <person name="Canaguier A."/>
            <person name="Le Clainche I."/>
            <person name="Malacrida G."/>
            <person name="Durand E."/>
            <person name="Pesole G."/>
            <person name="Laucou V."/>
            <person name="Chatelet P."/>
            <person name="Merdinoglu D."/>
            <person name="Delledonne M."/>
            <person name="Pezzotti M."/>
            <person name="Lecharny A."/>
            <person name="Scarpelli C."/>
            <person name="Artiguenave F."/>
            <person name="Pe M.E."/>
            <person name="Valle G."/>
            <person name="Morgante M."/>
            <person name="Caboche M."/>
            <person name="Adam-Blondon A.-F."/>
            <person name="Weissenbach J."/>
            <person name="Quetier F."/>
            <person name="Wincker P."/>
        </authorList>
    </citation>
    <scope>NUCLEOTIDE SEQUENCE [LARGE SCALE GENOMIC DNA]</scope>
    <source>
        <strain evidence="9">cv. Pinot noir / PN40024</strain>
    </source>
</reference>
<dbReference type="PROSITE" id="PS50969">
    <property type="entry name" value="FCP1"/>
    <property type="match status" value="1"/>
</dbReference>
<dbReference type="EMBL" id="FN596006">
    <property type="protein sequence ID" value="CBI32601.3"/>
    <property type="molecule type" value="Genomic_DNA"/>
</dbReference>
<evidence type="ECO:0000256" key="5">
    <source>
        <dbReference type="ARBA" id="ARBA00047761"/>
    </source>
</evidence>
<dbReference type="InterPro" id="IPR039189">
    <property type="entry name" value="Fcp1"/>
</dbReference>
<dbReference type="GO" id="GO:0008420">
    <property type="term" value="F:RNA polymerase II CTD heptapeptide repeat phosphatase activity"/>
    <property type="evidence" value="ECO:0000318"/>
    <property type="project" value="GO_Central"/>
</dbReference>
<evidence type="ECO:0000313" key="8">
    <source>
        <dbReference type="EMBL" id="CBI32601.3"/>
    </source>
</evidence>
<dbReference type="GO" id="GO:0005634">
    <property type="term" value="C:nucleus"/>
    <property type="evidence" value="ECO:0007669"/>
    <property type="project" value="UniProtKB-SubCell"/>
</dbReference>
<name>D7TQ28_VITVI</name>
<dbReference type="FunFam" id="3.40.50.1000:FF:000556">
    <property type="match status" value="1"/>
</dbReference>
<dbReference type="InterPro" id="IPR036412">
    <property type="entry name" value="HAD-like_sf"/>
</dbReference>
<comment type="subcellular location">
    <subcellularLocation>
        <location evidence="1">Nucleus</location>
    </subcellularLocation>
</comment>
<gene>
    <name evidence="8" type="ordered locus">VIT_03s0063g02700</name>
</gene>
<dbReference type="InterPro" id="IPR023214">
    <property type="entry name" value="HAD_sf"/>
</dbReference>
<dbReference type="AlphaFoldDB" id="D7TQ28"/>
<keyword evidence="4" id="KW-0539">Nucleus</keyword>
<dbReference type="SMART" id="SM00577">
    <property type="entry name" value="CPDc"/>
    <property type="match status" value="1"/>
</dbReference>
<dbReference type="InterPro" id="IPR004274">
    <property type="entry name" value="FCP1_dom"/>
</dbReference>
<dbReference type="Pfam" id="PF03031">
    <property type="entry name" value="NIF"/>
    <property type="match status" value="1"/>
</dbReference>
<evidence type="ECO:0000256" key="1">
    <source>
        <dbReference type="ARBA" id="ARBA00004123"/>
    </source>
</evidence>
<evidence type="ECO:0000259" key="7">
    <source>
        <dbReference type="PROSITE" id="PS50969"/>
    </source>
</evidence>
<comment type="catalytic activity">
    <reaction evidence="5">
        <text>O-phospho-L-seryl-[protein] + H2O = L-seryl-[protein] + phosphate</text>
        <dbReference type="Rhea" id="RHEA:20629"/>
        <dbReference type="Rhea" id="RHEA-COMP:9863"/>
        <dbReference type="Rhea" id="RHEA-COMP:11604"/>
        <dbReference type="ChEBI" id="CHEBI:15377"/>
        <dbReference type="ChEBI" id="CHEBI:29999"/>
        <dbReference type="ChEBI" id="CHEBI:43474"/>
        <dbReference type="ChEBI" id="CHEBI:83421"/>
        <dbReference type="EC" id="3.1.3.16"/>
    </reaction>
</comment>
<organism evidence="8 9">
    <name type="scientific">Vitis vinifera</name>
    <name type="common">Grape</name>
    <dbReference type="NCBI Taxonomy" id="29760"/>
    <lineage>
        <taxon>Eukaryota</taxon>
        <taxon>Viridiplantae</taxon>
        <taxon>Streptophyta</taxon>
        <taxon>Embryophyta</taxon>
        <taxon>Tracheophyta</taxon>
        <taxon>Spermatophyta</taxon>
        <taxon>Magnoliopsida</taxon>
        <taxon>eudicotyledons</taxon>
        <taxon>Gunneridae</taxon>
        <taxon>Pentapetalae</taxon>
        <taxon>rosids</taxon>
        <taxon>Vitales</taxon>
        <taxon>Vitaceae</taxon>
        <taxon>Viteae</taxon>
        <taxon>Vitis</taxon>
    </lineage>
</organism>
<dbReference type="ExpressionAtlas" id="D7TQ28">
    <property type="expression patterns" value="baseline and differential"/>
</dbReference>
<dbReference type="STRING" id="29760.D7TQ28"/>
<dbReference type="PaxDb" id="29760-VIT_03s0063g02700.t01"/>
<dbReference type="SUPFAM" id="SSF56784">
    <property type="entry name" value="HAD-like"/>
    <property type="match status" value="1"/>
</dbReference>
<proteinExistence type="predicted"/>
<protein>
    <recommendedName>
        <fullName evidence="2">protein-serine/threonine phosphatase</fullName>
        <ecNumber evidence="2">3.1.3.16</ecNumber>
    </recommendedName>
</protein>
<dbReference type="HOGENOM" id="CLU_1830368_0_0_1"/>
<evidence type="ECO:0000256" key="6">
    <source>
        <dbReference type="ARBA" id="ARBA00048336"/>
    </source>
</evidence>
<dbReference type="OMA" id="QFYALEM"/>
<evidence type="ECO:0000256" key="2">
    <source>
        <dbReference type="ARBA" id="ARBA00013081"/>
    </source>
</evidence>
<evidence type="ECO:0000256" key="4">
    <source>
        <dbReference type="ARBA" id="ARBA00023242"/>
    </source>
</evidence>
<sequence length="147" mass="16720">MGEQFYALEMVKVLDPRTVYFSSSVISQADSTQRHQKGLDVVLGPKSAVLILDDTERAWKNHKDNLILMERYHFFASSCHQFGFHCKSLSELKSDESEPDGALATILKVLQQTHSTLFDPELSDNFSGRDVRQVLNRFGGKSRRDAR</sequence>
<feature type="domain" description="FCP1 homology" evidence="7">
    <location>
        <begin position="1"/>
        <end position="92"/>
    </location>
</feature>
<dbReference type="PANTHER" id="PTHR23081:SF36">
    <property type="entry name" value="RNA POLYMERASE II SUBUNIT A C-TERMINAL DOMAIN PHOSPHATASE"/>
    <property type="match status" value="1"/>
</dbReference>
<dbReference type="PANTHER" id="PTHR23081">
    <property type="entry name" value="RNA POLYMERASE II CTD PHOSPHATASE"/>
    <property type="match status" value="1"/>
</dbReference>
<dbReference type="Proteomes" id="UP000009183">
    <property type="component" value="Chromosome 3"/>
</dbReference>
<keyword evidence="9" id="KW-1185">Reference proteome</keyword>